<dbReference type="KEGG" id="zma:103640164"/>
<dbReference type="InterPro" id="IPR014020">
    <property type="entry name" value="Tensin_C2-dom"/>
</dbReference>
<gene>
    <name evidence="7" type="primary">LOC103640164</name>
</gene>
<evidence type="ECO:0000313" key="7">
    <source>
        <dbReference type="EnsemblPlants" id="Zm00001eb029610_P001"/>
    </source>
</evidence>
<feature type="compositionally biased region" description="Pro residues" evidence="4">
    <location>
        <begin position="1646"/>
        <end position="1667"/>
    </location>
</feature>
<dbReference type="SMART" id="SM01326">
    <property type="entry name" value="PTEN_C2"/>
    <property type="match status" value="1"/>
</dbReference>
<feature type="compositionally biased region" description="Pro residues" evidence="4">
    <location>
        <begin position="1756"/>
        <end position="1776"/>
    </location>
</feature>
<feature type="compositionally biased region" description="Polar residues" evidence="4">
    <location>
        <begin position="746"/>
        <end position="766"/>
    </location>
</feature>
<feature type="compositionally biased region" description="Pro residues" evidence="4">
    <location>
        <begin position="1538"/>
        <end position="1559"/>
    </location>
</feature>
<evidence type="ECO:0000259" key="6">
    <source>
        <dbReference type="PROSITE" id="PS51444"/>
    </source>
</evidence>
<feature type="compositionally biased region" description="Pro residues" evidence="4">
    <location>
        <begin position="1253"/>
        <end position="1262"/>
    </location>
</feature>
<dbReference type="EnsemblPlants" id="Zm00001eb029610_T001">
    <property type="protein sequence ID" value="Zm00001eb029610_P001"/>
    <property type="gene ID" value="Zm00001eb029610"/>
</dbReference>
<dbReference type="Gene3D" id="2.60.40.1110">
    <property type="match status" value="1"/>
</dbReference>
<keyword evidence="8" id="KW-1185">Reference proteome</keyword>
<dbReference type="PROSITE" id="PS51444">
    <property type="entry name" value="FH2"/>
    <property type="match status" value="1"/>
</dbReference>
<evidence type="ECO:0000256" key="4">
    <source>
        <dbReference type="SAM" id="MobiDB-lite"/>
    </source>
</evidence>
<dbReference type="PANTHER" id="PTHR45733">
    <property type="entry name" value="FORMIN-J"/>
    <property type="match status" value="1"/>
</dbReference>
<dbReference type="InterPro" id="IPR035892">
    <property type="entry name" value="C2_domain_sf"/>
</dbReference>
<keyword evidence="2" id="KW-0378">Hydrolase</keyword>
<evidence type="ECO:0000313" key="8">
    <source>
        <dbReference type="Proteomes" id="UP000007305"/>
    </source>
</evidence>
<dbReference type="Gene3D" id="3.90.190.10">
    <property type="entry name" value="Protein tyrosine phosphatase superfamily"/>
    <property type="match status" value="1"/>
</dbReference>
<evidence type="ECO:0000259" key="5">
    <source>
        <dbReference type="PROSITE" id="PS51182"/>
    </source>
</evidence>
<feature type="domain" description="C2 tensin-type" evidence="5">
    <location>
        <begin position="199"/>
        <end position="337"/>
    </location>
</feature>
<organism evidence="7 8">
    <name type="scientific">Zea mays</name>
    <name type="common">Maize</name>
    <dbReference type="NCBI Taxonomy" id="4577"/>
    <lineage>
        <taxon>Eukaryota</taxon>
        <taxon>Viridiplantae</taxon>
        <taxon>Streptophyta</taxon>
        <taxon>Embryophyta</taxon>
        <taxon>Tracheophyta</taxon>
        <taxon>Spermatophyta</taxon>
        <taxon>Magnoliopsida</taxon>
        <taxon>Liliopsida</taxon>
        <taxon>Poales</taxon>
        <taxon>Poaceae</taxon>
        <taxon>PACMAD clade</taxon>
        <taxon>Panicoideae</taxon>
        <taxon>Andropogonodae</taxon>
        <taxon>Andropogoneae</taxon>
        <taxon>Tripsacinae</taxon>
        <taxon>Zea</taxon>
    </lineage>
</organism>
<keyword evidence="2" id="KW-0904">Protein phosphatase</keyword>
<dbReference type="InterPro" id="IPR015425">
    <property type="entry name" value="FH2_Formin"/>
</dbReference>
<feature type="compositionally biased region" description="Pro residues" evidence="4">
    <location>
        <begin position="1180"/>
        <end position="1193"/>
    </location>
</feature>
<dbReference type="Gene3D" id="1.20.58.2220">
    <property type="entry name" value="Formin, FH2 domain"/>
    <property type="match status" value="1"/>
</dbReference>
<dbReference type="InterPro" id="IPR051144">
    <property type="entry name" value="Formin_homology_domain"/>
</dbReference>
<feature type="region of interest" description="Disordered" evidence="4">
    <location>
        <begin position="746"/>
        <end position="774"/>
    </location>
</feature>
<accession>A0A804LQY5</accession>
<sequence length="2278" mass="244709">MALFRRLFYRKPPDRLLEIADRVYVFDCCFSTETMDQYRYKNYLDSIILQLREQFADSSLMVLNFRDEGKSLISGIFSKYNITVKDYPCKYLGCPLLPLDIILHFLGLSERWLMLEGQQNILLMHCEKDGWPVLAFMLAGLLLYRKQYNGEQRTLDMVYKQAPKELLQMLTTLNPQPSHLRYLGYICRMDDDIGWPTQPIPFTLDCVILREIPNVDGVGGCRPIVRVYGQDIPTTDRNHGVVSPPSKAKKNIRRYRQADNAPLKLNVGSFVQGDVVLECLHVDDGRGNERLMFRVMFNTFFIQSHILLLNFEDIDVPWDADHQFTKNFKAEVLFSELDAESDASTEVAPDYDYDDDDDMDVASADEFFEAEELFSNADSQEGNKDADTLSIASTDYTSTPSAERWRNSPFSNFEPNIGIDGSRDNKVDNLGLLETVNDGKTCTSTEANTMLNNETAVVKSTLAATIDGDADSGISKSTYKVDDYMFEKGSSKQDTRMGSNQDLGQIDNVLVKEVIILETNSPKDIQMIKEVIISEVTTLKQVVDGSMMETELDETVHDSESIALAETEDTKQLNIFCKQDEGHSVQDEYAAYDNGIVIEQEESSNEENLTIRDTNSEVTEPTDENNGFELSLSGIPYLHCSSTSSGLSSAKKNIDQLHACSSNGTAEQGAGIDSRSHSSNMSCVNILPEESSLTINHASTSMNANTDTTDSSRLVLKKKPFQPLLTSSLFAPSSPRRNLLRGASTDLSFFSPSQTESKQNSVTSTSGRDDPAISSVLPPSHLYIPLRSSPKISLVHPPLRPIRTVSSLPSLSFDEYIDMSMYSSRSSKHEEHVKPPLIPPHQYLHPSMTEEKYLHSGSLTLLASNKYAPQPPYPPPLPPPHDSCTQNCSSTLISEHEQIRADGSCSFSPGCRQTVLHLDDSSVTSPSKGSIAAAESSLGISDFIDEEVTSRPNIVTGMDFPITNEDPNSLLHMLTCSSPPKTLQHGEPPLPLPPFPPVTPPPELPVPTICSDSGSVPLVHSNPSSDCPYKEAAMLPEHKSAVPPTLEGHEASEVQLLQSDITVELSSSKHSEYTVQHVFGSTEDTISNISSSIPAAPPYPIFHIVTYNSSGSISAEQVNCEQALDQTALPIHLRPFKVEISQSETTNGLLASKTDDKEHGGLPIPSLPQNLPQPREHMKPPSPPPPPPRPPPCHATLVPSLCLSSNPPSLRELYENQPSTSPPPFPRESFVALPPPPAPHPNHLSLPGKHIKPSPPPPPPPPRENEAFCPSTLLSPTRHVIPPPPTLHHIAPTSPCLYQPSFPIDIEIQPTFSEDIVIVSPSHSTEVNIVPLPPPPPRRMSEILSQPLEGGQSALPASLLEVTKEIPPPPPLPPKVQRRSPLSTLCGGIVNIPLPPPPPPPPLPGGHGEVPLSTPKGSGAIPPPPPFTKGLGGITLAIQFHSGDFSLLEPTRESESTSRLPPPPLSSNGHIGDPPPPPPPPPTMSVFVEASIPLPPQTGCREAPPPPPPSPGGHVEFPPPPPGECALALPHPKASVGAPPPPPPPGGHVESPPPPPPPGECALALPHPKASVGAPPPPPPPGGHVESPPPPPPPGECALALPHPRASVGAPPPPPPPGGHVESPPPPPPPGECALALPHPKASVGAPPPPPPPGGHVESPPPPPPPGECALALPHPKASVGAPPPPPPPGGYVGAPPPPPPPGECALALPHPKASVGAPPPPPPPGGYVGAPSPPPPPGGYIGAPPPLPYGGIGGVPPPPPPFGGLGGTPPPPPPAGFRGGAPAPPPPPGGHGGPPPPPPRGHGGVGGPPPPPGAPSPPMPPGMPGGPPPPPGGRGMPAPPGGRGHGLARSLGPTLQSAVRRSSLKPLHWVKVTRAMQGSLWAELQKQVDANSRAEFDVNELESLFTIAPKTKAGPKSEGRGKSLGTKSDKVQLIDLRRANNTEIMLTKIKMPLPDMMSAALALDDSVLDADQIENLIKFCPTKEEMELLKNYSGDKEALGKCEHFFLELMKVPRVESKLQIFAFKIQFQSQIRDVRKNLQTVSSACEELRSSEKLKVIMKNILLIGNTLNQGTPRGQAVGFRLDSLLKLIDTRATSGRMTLMHFLCKSLAEKSPEVMDFHEELVNLEASSKLQLKALADEQLAVVKGLEKVEQELTASESDGPVSDVFRKTLKEFIDCSSADVRSLSAFYSEVGKSADGLAVYFGEDPAKFPFEQVATTLLTFVGLFRKAHDENLKQIEAEKKKAQKEAEKEANQDKTPVKSKNGNADKSPRSPSTF</sequence>
<feature type="compositionally biased region" description="Polar residues" evidence="4">
    <location>
        <begin position="2262"/>
        <end position="2278"/>
    </location>
</feature>
<dbReference type="OrthoDB" id="1668162at2759"/>
<evidence type="ECO:0000256" key="3">
    <source>
        <dbReference type="RuleBase" id="RU361260"/>
    </source>
</evidence>
<dbReference type="FunCoup" id="A0A804LQY5">
    <property type="interactions" value="1113"/>
</dbReference>
<dbReference type="Pfam" id="PF10409">
    <property type="entry name" value="PTEN_C2"/>
    <property type="match status" value="1"/>
</dbReference>
<dbReference type="InterPro" id="IPR029021">
    <property type="entry name" value="Prot-tyrosine_phosphatase-like"/>
</dbReference>
<feature type="compositionally biased region" description="Low complexity" evidence="4">
    <location>
        <begin position="1197"/>
        <end position="1210"/>
    </location>
</feature>
<feature type="region of interest" description="Disordered" evidence="4">
    <location>
        <begin position="1151"/>
        <end position="1286"/>
    </location>
</feature>
<feature type="compositionally biased region" description="Pro residues" evidence="4">
    <location>
        <begin position="1682"/>
        <end position="1703"/>
    </location>
</feature>
<dbReference type="InterPro" id="IPR042201">
    <property type="entry name" value="FH2_Formin_sf"/>
</dbReference>
<feature type="compositionally biased region" description="Pro residues" evidence="4">
    <location>
        <begin position="1808"/>
        <end position="1841"/>
    </location>
</feature>
<dbReference type="PANTHER" id="PTHR45733:SF9">
    <property type="entry name" value="FORMIN-LIKE PROTEIN 12"/>
    <property type="match status" value="1"/>
</dbReference>
<feature type="compositionally biased region" description="Basic and acidic residues" evidence="4">
    <location>
        <begin position="2239"/>
        <end position="2260"/>
    </location>
</feature>
<dbReference type="SUPFAM" id="SSF101447">
    <property type="entry name" value="Formin homology 2 domain (FH2 domain)"/>
    <property type="match status" value="1"/>
</dbReference>
<reference evidence="7" key="2">
    <citation type="submission" date="2019-07" db="EMBL/GenBank/DDBJ databases">
        <authorList>
            <person name="Seetharam A."/>
            <person name="Woodhouse M."/>
            <person name="Cannon E."/>
        </authorList>
    </citation>
    <scope>NUCLEOTIDE SEQUENCE [LARGE SCALE GENOMIC DNA]</scope>
    <source>
        <strain evidence="7">cv. B73</strain>
    </source>
</reference>
<dbReference type="SMART" id="SM00498">
    <property type="entry name" value="FH2"/>
    <property type="match status" value="1"/>
</dbReference>
<dbReference type="GeneID" id="103640164"/>
<feature type="compositionally biased region" description="Pro residues" evidence="4">
    <location>
        <begin position="1783"/>
        <end position="1801"/>
    </location>
</feature>
<reference evidence="7" key="3">
    <citation type="submission" date="2021-05" db="UniProtKB">
        <authorList>
            <consortium name="EnsemblPlants"/>
        </authorList>
    </citation>
    <scope>IDENTIFICATION</scope>
    <source>
        <strain evidence="7">cv. B73</strain>
    </source>
</reference>
<dbReference type="Pfam" id="PF02181">
    <property type="entry name" value="FH2"/>
    <property type="match status" value="1"/>
</dbReference>
<reference evidence="8" key="1">
    <citation type="submission" date="2015-12" db="EMBL/GenBank/DDBJ databases">
        <title>Update maize B73 reference genome by single molecule sequencing technologies.</title>
        <authorList>
            <consortium name="Maize Genome Sequencing Project"/>
            <person name="Ware D."/>
        </authorList>
    </citation>
    <scope>NUCLEOTIDE SEQUENCE [LARGE SCALE GENOMIC DNA]</scope>
    <source>
        <strain evidence="8">cv. B73</strain>
    </source>
</reference>
<feature type="compositionally biased region" description="Pro residues" evidence="4">
    <location>
        <begin position="1393"/>
        <end position="1404"/>
    </location>
</feature>
<dbReference type="PROSITE" id="PS51182">
    <property type="entry name" value="C2_TENSIN"/>
    <property type="match status" value="1"/>
</dbReference>
<comment type="similarity">
    <text evidence="1">Belongs to the formin-like family. Class-II subfamily.</text>
</comment>
<feature type="region of interest" description="Disordered" evidence="4">
    <location>
        <begin position="2239"/>
        <end position="2278"/>
    </location>
</feature>
<dbReference type="SUPFAM" id="SSF49562">
    <property type="entry name" value="C2 domain (Calcium/lipid-binding domain, CaLB)"/>
    <property type="match status" value="1"/>
</dbReference>
<dbReference type="Proteomes" id="UP000007305">
    <property type="component" value="Chromosome 1"/>
</dbReference>
<feature type="compositionally biased region" description="Pro residues" evidence="4">
    <location>
        <begin position="1574"/>
        <end position="1595"/>
    </location>
</feature>
<feature type="region of interest" description="Disordered" evidence="4">
    <location>
        <begin position="1449"/>
        <end position="1851"/>
    </location>
</feature>
<feature type="region of interest" description="Disordered" evidence="4">
    <location>
        <begin position="1392"/>
        <end position="1423"/>
    </location>
</feature>
<proteinExistence type="inferred from homology"/>
<feature type="domain" description="FH2" evidence="6">
    <location>
        <begin position="1855"/>
        <end position="2254"/>
    </location>
</feature>
<feature type="compositionally biased region" description="Pro residues" evidence="4">
    <location>
        <begin position="1473"/>
        <end position="1483"/>
    </location>
</feature>
<evidence type="ECO:0000256" key="2">
    <source>
        <dbReference type="ARBA" id="ARBA00022912"/>
    </source>
</evidence>
<feature type="compositionally biased region" description="Pro residues" evidence="4">
    <location>
        <begin position="1718"/>
        <end position="1749"/>
    </location>
</feature>
<protein>
    <recommendedName>
        <fullName evidence="3">Formin-like protein</fullName>
    </recommendedName>
</protein>
<feature type="compositionally biased region" description="Pro residues" evidence="4">
    <location>
        <begin position="1503"/>
        <end position="1523"/>
    </location>
</feature>
<feature type="compositionally biased region" description="Pro residues" evidence="4">
    <location>
        <begin position="1610"/>
        <end position="1631"/>
    </location>
</feature>
<dbReference type="Gramene" id="Zm00001eb029610_T001">
    <property type="protein sequence ID" value="Zm00001eb029610_P001"/>
    <property type="gene ID" value="Zm00001eb029610"/>
</dbReference>
<name>A0A804LQY5_MAIZE</name>
<dbReference type="RefSeq" id="XP_008661020.1">
    <property type="nucleotide sequence ID" value="XM_008662798.4"/>
</dbReference>
<dbReference type="GO" id="GO:0004721">
    <property type="term" value="F:phosphoprotein phosphatase activity"/>
    <property type="evidence" value="ECO:0007669"/>
    <property type="project" value="UniProtKB-KW"/>
</dbReference>
<dbReference type="InParanoid" id="A0A804LQY5"/>
<dbReference type="AlphaFoldDB" id="A0A804LQY5"/>
<evidence type="ECO:0000256" key="1">
    <source>
        <dbReference type="ARBA" id="ARBA00006468"/>
    </source>
</evidence>